<feature type="non-terminal residue" evidence="2">
    <location>
        <position position="1"/>
    </location>
</feature>
<accession>A0A850XRZ0</accession>
<keyword evidence="3" id="KW-1185">Reference proteome</keyword>
<dbReference type="PANTHER" id="PTHR44119">
    <property type="entry name" value="MAGNESIUM-CHELATASE SUBUNIT CHLH, CHLOROPLASTIC"/>
    <property type="match status" value="1"/>
</dbReference>
<proteinExistence type="predicted"/>
<dbReference type="Pfam" id="PF02514">
    <property type="entry name" value="CobN-Mg_chel"/>
    <property type="match status" value="1"/>
</dbReference>
<dbReference type="Proteomes" id="UP000653271">
    <property type="component" value="Unassembled WGS sequence"/>
</dbReference>
<name>A0A850XRZ0_PIACA</name>
<organism evidence="2 3">
    <name type="scientific">Piaya cayana</name>
    <name type="common">Common squirrel cuckoo</name>
    <dbReference type="NCBI Taxonomy" id="33601"/>
    <lineage>
        <taxon>Eukaryota</taxon>
        <taxon>Metazoa</taxon>
        <taxon>Chordata</taxon>
        <taxon>Craniata</taxon>
        <taxon>Vertebrata</taxon>
        <taxon>Euteleostomi</taxon>
        <taxon>Archelosauria</taxon>
        <taxon>Archosauria</taxon>
        <taxon>Dinosauria</taxon>
        <taxon>Saurischia</taxon>
        <taxon>Theropoda</taxon>
        <taxon>Coelurosauria</taxon>
        <taxon>Aves</taxon>
        <taxon>Neognathae</taxon>
        <taxon>Neoaves</taxon>
        <taxon>Otidimorphae</taxon>
        <taxon>Cuculiformes</taxon>
        <taxon>Coccyzidae</taxon>
        <taxon>Piaya</taxon>
    </lineage>
</organism>
<sequence length="53" mass="5605">LPGKALALSETCFPEAVLGPVPHIYPFIVNDPGEGTQAKRRSAAVIIDHLTPP</sequence>
<dbReference type="AlphaFoldDB" id="A0A850XRZ0"/>
<feature type="non-terminal residue" evidence="2">
    <location>
        <position position="53"/>
    </location>
</feature>
<evidence type="ECO:0000259" key="1">
    <source>
        <dbReference type="Pfam" id="PF02514"/>
    </source>
</evidence>
<evidence type="ECO:0000313" key="2">
    <source>
        <dbReference type="EMBL" id="NWH83165.1"/>
    </source>
</evidence>
<comment type="caution">
    <text evidence="2">The sequence shown here is derived from an EMBL/GenBank/DDBJ whole genome shotgun (WGS) entry which is preliminary data.</text>
</comment>
<dbReference type="EMBL" id="WAAB01119434">
    <property type="protein sequence ID" value="NWH83165.1"/>
    <property type="molecule type" value="Genomic_DNA"/>
</dbReference>
<dbReference type="PANTHER" id="PTHR44119:SF4">
    <property type="entry name" value="AEROBIC COBALTOCHELATASE SUBUNIT COBN"/>
    <property type="match status" value="1"/>
</dbReference>
<reference evidence="2" key="1">
    <citation type="submission" date="2019-09" db="EMBL/GenBank/DDBJ databases">
        <title>Bird 10,000 Genomes (B10K) Project - Family phase.</title>
        <authorList>
            <person name="Zhang G."/>
        </authorList>
    </citation>
    <scope>NUCLEOTIDE SEQUENCE</scope>
    <source>
        <strain evidence="2">B10K-DU-008-47</strain>
        <tissue evidence="2">Mixed tissue sample</tissue>
    </source>
</reference>
<evidence type="ECO:0000313" key="3">
    <source>
        <dbReference type="Proteomes" id="UP000653271"/>
    </source>
</evidence>
<protein>
    <submittedName>
        <fullName evidence="2">CHLH chelatase</fullName>
    </submittedName>
</protein>
<dbReference type="InterPro" id="IPR003672">
    <property type="entry name" value="CobN/Mg_chltase"/>
</dbReference>
<gene>
    <name evidence="2" type="primary">Chlh</name>
    <name evidence="2" type="ORF">PIACAY_R15331</name>
</gene>
<feature type="domain" description="CobN/magnesium chelatase" evidence="1">
    <location>
        <begin position="1"/>
        <end position="53"/>
    </location>
</feature>
<dbReference type="OrthoDB" id="10252009at2759"/>